<dbReference type="EMBL" id="JAGHQL010000229">
    <property type="protein sequence ID" value="KAH0536154.1"/>
    <property type="molecule type" value="Genomic_DNA"/>
</dbReference>
<dbReference type="PRINTS" id="PR00625">
    <property type="entry name" value="JDOMAIN"/>
</dbReference>
<feature type="compositionally biased region" description="Polar residues" evidence="2">
    <location>
        <begin position="119"/>
        <end position="129"/>
    </location>
</feature>
<proteinExistence type="predicted"/>
<feature type="compositionally biased region" description="Low complexity" evidence="2">
    <location>
        <begin position="769"/>
        <end position="784"/>
    </location>
</feature>
<keyword evidence="1" id="KW-0143">Chaperone</keyword>
<feature type="compositionally biased region" description="Pro residues" evidence="2">
    <location>
        <begin position="666"/>
        <end position="677"/>
    </location>
</feature>
<dbReference type="InterPro" id="IPR036869">
    <property type="entry name" value="J_dom_sf"/>
</dbReference>
<feature type="compositionally biased region" description="Basic and acidic residues" evidence="2">
    <location>
        <begin position="220"/>
        <end position="236"/>
    </location>
</feature>
<feature type="compositionally biased region" description="Pro residues" evidence="2">
    <location>
        <begin position="85"/>
        <end position="96"/>
    </location>
</feature>
<feature type="region of interest" description="Disordered" evidence="2">
    <location>
        <begin position="549"/>
        <end position="921"/>
    </location>
</feature>
<feature type="compositionally biased region" description="Pro residues" evidence="2">
    <location>
        <begin position="103"/>
        <end position="117"/>
    </location>
</feature>
<reference evidence="4" key="1">
    <citation type="submission" date="2021-03" db="EMBL/GenBank/DDBJ databases">
        <title>Comparative genomics and phylogenomic investigation of the class Geoglossomycetes provide insights into ecological specialization and systematics.</title>
        <authorList>
            <person name="Melie T."/>
            <person name="Pirro S."/>
            <person name="Miller A.N."/>
            <person name="Quandt A."/>
        </authorList>
    </citation>
    <scope>NUCLEOTIDE SEQUENCE</scope>
    <source>
        <strain evidence="4">GBOQ0MN5Z8</strain>
    </source>
</reference>
<evidence type="ECO:0000313" key="5">
    <source>
        <dbReference type="Proteomes" id="UP000698800"/>
    </source>
</evidence>
<sequence length="921" mass="101041">MVKPDISRDYYQDLELKPGADLSEIKKQFKKLAMKYHPDRNPGHEAEFIPKFQAINVAHEVLSDSTLKIKYDTDRQKAGYRGYAPMPPRAGMPPRNPYASTYYPPPPPPPPPPPQPRPSYNTTTSSTAKRFSKYADAFQKGKQAGGAQETASSRTDRAEAWGKMRPGGPFGGQGYRTPPKPAPAGGTSSGYTTPNRASTPNQASHDARNNYFEYRPSFSHGRDGMDPLFNRRHDDMSGGGTKTRRKGYAPDASGGDEPPAPDTSAYHVHRSNARTQASRPQNVPDAPPRPSPTSRKQDPLGNFKPSMEDAFGEHERVSTPYTTGGGERTHLGATLGRSTSTREGIQRASSHLHTMENPERPPTSHRRHRSVSASRRRRQSVSDESDKVANSPLDSPAKPDFISINKASRSMRERPGTIKTPADIHNKAEQGRSRYAPRVESDSSGNEQDHRQHRNSGARARGAAPGGASGGRRKPRTTAEPVEPLHDKEQNRQVSNPNPNPNPLDTFTHRMASALDDQSAQEQRPASASGVKERTPLKYFYSFHNRSGASRSFENLSMGPDSYIPDILSRPNFSQHDRENSNANRKKNNSFSFQTRDDMFTHAPPTASAGFRSKSTENINTRFLPGDWNGKFESNVFSGPPPPPMKRDHRQRSPRRTQVPRGRSPNRPPRAPMPPTQPGVFMGAATPTTNSLKDPPPALRPTRFFPEDWDGTIKQNDFHQPPPLNSKRSNPRVKSSRSTGAPSRVSKATSLGATVGSDEETSAYDRSGSKSAESSSSRSSGFGSAMDIDPPAPAQEKERSHGIPPRPTYVPNLEEERVPPTNAGVRQGHMDTQRSGRRPSVTMPPPPPKQVGQQPIVPPAPSRHTPPRAATSLGHSTRTAQPQVDLTDLKNVEPFTFPSNGLSGMDSISSNVPFESRSSST</sequence>
<evidence type="ECO:0000256" key="1">
    <source>
        <dbReference type="ARBA" id="ARBA00023186"/>
    </source>
</evidence>
<dbReference type="SMART" id="SM00271">
    <property type="entry name" value="DnaJ"/>
    <property type="match status" value="1"/>
</dbReference>
<dbReference type="AlphaFoldDB" id="A0A9P8I0G6"/>
<feature type="region of interest" description="Disordered" evidence="2">
    <location>
        <begin position="78"/>
        <end position="536"/>
    </location>
</feature>
<feature type="compositionally biased region" description="Polar residues" evidence="2">
    <location>
        <begin position="897"/>
        <end position="921"/>
    </location>
</feature>
<dbReference type="Pfam" id="PF00226">
    <property type="entry name" value="DnaJ"/>
    <property type="match status" value="1"/>
</dbReference>
<feature type="compositionally biased region" description="Polar residues" evidence="2">
    <location>
        <begin position="516"/>
        <end position="526"/>
    </location>
</feature>
<feature type="compositionally biased region" description="Polar residues" evidence="2">
    <location>
        <begin position="873"/>
        <end position="884"/>
    </location>
</feature>
<feature type="compositionally biased region" description="Basic and acidic residues" evidence="2">
    <location>
        <begin position="410"/>
        <end position="441"/>
    </location>
</feature>
<dbReference type="PROSITE" id="PS00636">
    <property type="entry name" value="DNAJ_1"/>
    <property type="match status" value="1"/>
</dbReference>
<evidence type="ECO:0000259" key="3">
    <source>
        <dbReference type="PROSITE" id="PS50076"/>
    </source>
</evidence>
<dbReference type="Proteomes" id="UP000698800">
    <property type="component" value="Unassembled WGS sequence"/>
</dbReference>
<dbReference type="InterPro" id="IPR018253">
    <property type="entry name" value="DnaJ_domain_CS"/>
</dbReference>
<comment type="caution">
    <text evidence="4">The sequence shown here is derived from an EMBL/GenBank/DDBJ whole genome shotgun (WGS) entry which is preliminary data.</text>
</comment>
<dbReference type="InterPro" id="IPR001623">
    <property type="entry name" value="DnaJ_domain"/>
</dbReference>
<dbReference type="Gene3D" id="1.10.287.110">
    <property type="entry name" value="DnaJ domain"/>
    <property type="match status" value="1"/>
</dbReference>
<accession>A0A9P8I0G6</accession>
<evidence type="ECO:0000313" key="4">
    <source>
        <dbReference type="EMBL" id="KAH0536154.1"/>
    </source>
</evidence>
<evidence type="ECO:0000256" key="2">
    <source>
        <dbReference type="SAM" id="MobiDB-lite"/>
    </source>
</evidence>
<feature type="compositionally biased region" description="Polar residues" evidence="2">
    <location>
        <begin position="189"/>
        <end position="204"/>
    </location>
</feature>
<protein>
    <recommendedName>
        <fullName evidence="3">J domain-containing protein</fullName>
    </recommendedName>
</protein>
<feature type="non-terminal residue" evidence="4">
    <location>
        <position position="1"/>
    </location>
</feature>
<gene>
    <name evidence="4" type="ORF">FGG08_006941</name>
</gene>
<dbReference type="PANTHER" id="PTHR44145:SF3">
    <property type="entry name" value="DNAJ HOMOLOG SUBFAMILY A MEMBER 3, MITOCHONDRIAL"/>
    <property type="match status" value="1"/>
</dbReference>
<organism evidence="4 5">
    <name type="scientific">Glutinoglossum americanum</name>
    <dbReference type="NCBI Taxonomy" id="1670608"/>
    <lineage>
        <taxon>Eukaryota</taxon>
        <taxon>Fungi</taxon>
        <taxon>Dikarya</taxon>
        <taxon>Ascomycota</taxon>
        <taxon>Pezizomycotina</taxon>
        <taxon>Geoglossomycetes</taxon>
        <taxon>Geoglossales</taxon>
        <taxon>Geoglossaceae</taxon>
        <taxon>Glutinoglossum</taxon>
    </lineage>
</organism>
<feature type="compositionally biased region" description="Polar residues" evidence="2">
    <location>
        <begin position="736"/>
        <end position="752"/>
    </location>
</feature>
<dbReference type="CDD" id="cd06257">
    <property type="entry name" value="DnaJ"/>
    <property type="match status" value="1"/>
</dbReference>
<dbReference type="InterPro" id="IPR051938">
    <property type="entry name" value="Apopto_cytoskel_mod"/>
</dbReference>
<dbReference type="PANTHER" id="PTHR44145">
    <property type="entry name" value="DNAJ HOMOLOG SUBFAMILY A MEMBER 3, MITOCHONDRIAL"/>
    <property type="match status" value="1"/>
</dbReference>
<dbReference type="SUPFAM" id="SSF46565">
    <property type="entry name" value="Chaperone J-domain"/>
    <property type="match status" value="1"/>
</dbReference>
<dbReference type="OrthoDB" id="10250354at2759"/>
<feature type="domain" description="J" evidence="3">
    <location>
        <begin position="9"/>
        <end position="75"/>
    </location>
</feature>
<dbReference type="PROSITE" id="PS50076">
    <property type="entry name" value="DNAJ_2"/>
    <property type="match status" value="1"/>
</dbReference>
<keyword evidence="5" id="KW-1185">Reference proteome</keyword>
<feature type="compositionally biased region" description="Basic residues" evidence="2">
    <location>
        <begin position="363"/>
        <end position="379"/>
    </location>
</feature>
<dbReference type="FunFam" id="1.10.287.110:FF:000096">
    <property type="entry name" value="DnaJ domain protein"/>
    <property type="match status" value="1"/>
</dbReference>
<name>A0A9P8I0G6_9PEZI</name>
<feature type="compositionally biased region" description="Polar residues" evidence="2">
    <location>
        <begin position="336"/>
        <end position="352"/>
    </location>
</feature>